<organism evidence="2 3">
    <name type="scientific">Candidatus Viadribacter manganicus</name>
    <dbReference type="NCBI Taxonomy" id="1759059"/>
    <lineage>
        <taxon>Bacteria</taxon>
        <taxon>Pseudomonadati</taxon>
        <taxon>Pseudomonadota</taxon>
        <taxon>Alphaproteobacteria</taxon>
        <taxon>Hyphomonadales</taxon>
        <taxon>Hyphomonadaceae</taxon>
        <taxon>Candidatus Viadribacter</taxon>
    </lineage>
</organism>
<sequence length="364" mass="38416">MSSGPLAGVRVLEFASIGPGPFCAMLLSDMGADVIRIDRPSGVAGTGPNAVLQRGRPSLVLDLKQQQDQTFAARAAASADVLIEGNRPGVMERLGLGPAPLMAANPALIYARMTGYGQTGPRAQEAGHDINYLAMTGALDAIGDGVSPPRAPLNLLADFGGGALYLAFGIVSALYERTRSDQGQIIDAAIIDGAASLMGMMVGATRTGSLAREPNANILSGGAPFYRTYRCADGRYIAIGAIEPQFYTRFIEAMELQAFAHHKQRDPGHWPQMCAALEKKFATRPLEDWLHQLAPLDACINAVLSMEAAFTDPHLTARQVFIDVDGAPQPAPAPRLSRTPGAIQGAMAKPGEGGRDALKRWGVS</sequence>
<evidence type="ECO:0000256" key="1">
    <source>
        <dbReference type="SAM" id="MobiDB-lite"/>
    </source>
</evidence>
<dbReference type="RefSeq" id="WP_066767415.1">
    <property type="nucleotide sequence ID" value="NZ_CP013244.1"/>
</dbReference>
<evidence type="ECO:0000313" key="3">
    <source>
        <dbReference type="Proteomes" id="UP000092498"/>
    </source>
</evidence>
<dbReference type="PANTHER" id="PTHR48228:SF5">
    <property type="entry name" value="ALPHA-METHYLACYL-COA RACEMASE"/>
    <property type="match status" value="1"/>
</dbReference>
<dbReference type="SUPFAM" id="SSF89796">
    <property type="entry name" value="CoA-transferase family III (CaiB/BaiF)"/>
    <property type="match status" value="1"/>
</dbReference>
<reference evidence="2 3" key="1">
    <citation type="submission" date="2015-11" db="EMBL/GenBank/DDBJ databases">
        <title>Whole-Genome Sequence of Candidatus Oderbacter manganicum from the National Park Lower Oder Valley, Germany.</title>
        <authorList>
            <person name="Braun B."/>
            <person name="Liere K."/>
            <person name="Szewzyk U."/>
        </authorList>
    </citation>
    <scope>NUCLEOTIDE SEQUENCE [LARGE SCALE GENOMIC DNA]</scope>
    <source>
        <strain evidence="2 3">OTSz_A_272</strain>
    </source>
</reference>
<dbReference type="Proteomes" id="UP000092498">
    <property type="component" value="Chromosome"/>
</dbReference>
<gene>
    <name evidence="2" type="ORF">ATE48_02275</name>
</gene>
<name>A0A1B1AE59_9PROT</name>
<keyword evidence="3" id="KW-1185">Reference proteome</keyword>
<dbReference type="Gene3D" id="3.40.50.10540">
    <property type="entry name" value="Crotonobetainyl-coa:carnitine coa-transferase, domain 1"/>
    <property type="match status" value="1"/>
</dbReference>
<dbReference type="AlphaFoldDB" id="A0A1B1AE59"/>
<dbReference type="InterPro" id="IPR023606">
    <property type="entry name" value="CoA-Trfase_III_dom_1_sf"/>
</dbReference>
<dbReference type="InterPro" id="IPR003673">
    <property type="entry name" value="CoA-Trfase_fam_III"/>
</dbReference>
<dbReference type="Pfam" id="PF02515">
    <property type="entry name" value="CoA_transf_3"/>
    <property type="match status" value="1"/>
</dbReference>
<dbReference type="KEGG" id="cbot:ATE48_02275"/>
<dbReference type="InParanoid" id="A0A1B1AE59"/>
<dbReference type="InterPro" id="IPR044855">
    <property type="entry name" value="CoA-Trfase_III_dom3_sf"/>
</dbReference>
<proteinExistence type="predicted"/>
<dbReference type="PANTHER" id="PTHR48228">
    <property type="entry name" value="SUCCINYL-COA--D-CITRAMALATE COA-TRANSFERASE"/>
    <property type="match status" value="1"/>
</dbReference>
<accession>A0A1B1AE59</accession>
<dbReference type="InterPro" id="IPR050509">
    <property type="entry name" value="CoA-transferase_III"/>
</dbReference>
<dbReference type="EMBL" id="CP013244">
    <property type="protein sequence ID" value="ANP44832.1"/>
    <property type="molecule type" value="Genomic_DNA"/>
</dbReference>
<feature type="region of interest" description="Disordered" evidence="1">
    <location>
        <begin position="328"/>
        <end position="355"/>
    </location>
</feature>
<protein>
    <submittedName>
        <fullName evidence="2">Carnitine dehydratase</fullName>
    </submittedName>
</protein>
<dbReference type="Gene3D" id="3.30.1540.10">
    <property type="entry name" value="formyl-coa transferase, domain 3"/>
    <property type="match status" value="1"/>
</dbReference>
<dbReference type="OrthoDB" id="7488526at2"/>
<dbReference type="GO" id="GO:0003824">
    <property type="term" value="F:catalytic activity"/>
    <property type="evidence" value="ECO:0007669"/>
    <property type="project" value="InterPro"/>
</dbReference>
<dbReference type="STRING" id="1759059.ATE48_02275"/>
<evidence type="ECO:0000313" key="2">
    <source>
        <dbReference type="EMBL" id="ANP44832.1"/>
    </source>
</evidence>